<keyword evidence="2" id="KW-0732">Signal</keyword>
<feature type="region of interest" description="Disordered" evidence="1">
    <location>
        <begin position="21"/>
        <end position="41"/>
    </location>
</feature>
<feature type="signal peptide" evidence="2">
    <location>
        <begin position="1"/>
        <end position="17"/>
    </location>
</feature>
<feature type="region of interest" description="Disordered" evidence="1">
    <location>
        <begin position="220"/>
        <end position="244"/>
    </location>
</feature>
<evidence type="ECO:0008006" key="4">
    <source>
        <dbReference type="Google" id="ProtNLM"/>
    </source>
</evidence>
<proteinExistence type="predicted"/>
<reference evidence="3" key="1">
    <citation type="submission" date="2021-01" db="EMBL/GenBank/DDBJ databases">
        <authorList>
            <person name="Corre E."/>
            <person name="Pelletier E."/>
            <person name="Niang G."/>
            <person name="Scheremetjew M."/>
            <person name="Finn R."/>
            <person name="Kale V."/>
            <person name="Holt S."/>
            <person name="Cochrane G."/>
            <person name="Meng A."/>
            <person name="Brown T."/>
            <person name="Cohen L."/>
        </authorList>
    </citation>
    <scope>NUCLEOTIDE SEQUENCE</scope>
    <source>
        <strain evidence="3">CCMP1381</strain>
    </source>
</reference>
<protein>
    <recommendedName>
        <fullName evidence="4">Subtilisin</fullName>
    </recommendedName>
</protein>
<evidence type="ECO:0000256" key="1">
    <source>
        <dbReference type="SAM" id="MobiDB-lite"/>
    </source>
</evidence>
<accession>A0A7S2DSQ5</accession>
<gene>
    <name evidence="3" type="ORF">DSPE1174_LOCUS25261</name>
</gene>
<dbReference type="AlphaFoldDB" id="A0A7S2DSQ5"/>
<organism evidence="3">
    <name type="scientific">Octactis speculum</name>
    <dbReference type="NCBI Taxonomy" id="3111310"/>
    <lineage>
        <taxon>Eukaryota</taxon>
        <taxon>Sar</taxon>
        <taxon>Stramenopiles</taxon>
        <taxon>Ochrophyta</taxon>
        <taxon>Dictyochophyceae</taxon>
        <taxon>Dictyochales</taxon>
        <taxon>Dictyochaceae</taxon>
        <taxon>Octactis</taxon>
    </lineage>
</organism>
<evidence type="ECO:0000313" key="3">
    <source>
        <dbReference type="EMBL" id="CAD9463089.1"/>
    </source>
</evidence>
<sequence>MKLNVLALSLAVLCTSAFSPRKPNSLHRGRSLPKSRAKPQTQVESVLSQRQQWALTDNVPKYTVNREVCLWRRLVDEVPELSGCSISEVRTEWLRIVALEQGNTTAEKGGGEATVLLSPPLLDEWLWKGDSVSGLLYDAPLVADGSPVTTRPVVEPSAGSSFRTAYDCAVMKGYVVVSEQTRGIQTGSSTTVLELGQPHQIEETEGNPFLELMAGMSGEGSPVVSSQSGRMSRDLPTESNSWRDAGSASIAIGSSAVALAGAMSVLSSHMTLQMFWVS</sequence>
<name>A0A7S2DSQ5_9STRA</name>
<dbReference type="EMBL" id="HBGS01048561">
    <property type="protein sequence ID" value="CAD9463089.1"/>
    <property type="molecule type" value="Transcribed_RNA"/>
</dbReference>
<feature type="compositionally biased region" description="Basic residues" evidence="1">
    <location>
        <begin position="24"/>
        <end position="37"/>
    </location>
</feature>
<evidence type="ECO:0000256" key="2">
    <source>
        <dbReference type="SAM" id="SignalP"/>
    </source>
</evidence>
<feature type="chain" id="PRO_5031246564" description="Subtilisin" evidence="2">
    <location>
        <begin position="18"/>
        <end position="278"/>
    </location>
</feature>